<name>A0A2S6N5A5_9HYPH</name>
<dbReference type="AlphaFoldDB" id="A0A2S6N5A5"/>
<comment type="caution">
    <text evidence="1">The sequence shown here is derived from an EMBL/GenBank/DDBJ whole genome shotgun (WGS) entry which is preliminary data.</text>
</comment>
<protein>
    <submittedName>
        <fullName evidence="1">Uncharacterized protein</fullName>
    </submittedName>
</protein>
<dbReference type="Proteomes" id="UP000239089">
    <property type="component" value="Unassembled WGS sequence"/>
</dbReference>
<sequence>MDERGALAAVKTACGYAWNGKKGANCDNLSMSALFQSFIPEPFRRCGGENGKRAGAGSKFVGAHAKKYPRRFGRRWF</sequence>
<organism evidence="1 2">
    <name type="scientific">Rhodoblastus sphagnicola</name>
    <dbReference type="NCBI Taxonomy" id="333368"/>
    <lineage>
        <taxon>Bacteria</taxon>
        <taxon>Pseudomonadati</taxon>
        <taxon>Pseudomonadota</taxon>
        <taxon>Alphaproteobacteria</taxon>
        <taxon>Hyphomicrobiales</taxon>
        <taxon>Rhodoblastaceae</taxon>
        <taxon>Rhodoblastus</taxon>
    </lineage>
</organism>
<reference evidence="1 2" key="1">
    <citation type="journal article" date="2018" name="Arch. Microbiol.">
        <title>New insights into the metabolic potential of the phototrophic purple bacterium Rhodopila globiformis DSM 161(T) from its draft genome sequence and evidence for a vanadium-dependent nitrogenase.</title>
        <authorList>
            <person name="Imhoff J.F."/>
            <person name="Rahn T."/>
            <person name="Kunzel S."/>
            <person name="Neulinger S.C."/>
        </authorList>
    </citation>
    <scope>NUCLEOTIDE SEQUENCE [LARGE SCALE GENOMIC DNA]</scope>
    <source>
        <strain evidence="1 2">DSM 16996</strain>
    </source>
</reference>
<evidence type="ECO:0000313" key="2">
    <source>
        <dbReference type="Proteomes" id="UP000239089"/>
    </source>
</evidence>
<dbReference type="EMBL" id="NHSJ01000087">
    <property type="protein sequence ID" value="PPQ29789.1"/>
    <property type="molecule type" value="Genomic_DNA"/>
</dbReference>
<gene>
    <name evidence="1" type="ORF">CCR94_14150</name>
</gene>
<keyword evidence="2" id="KW-1185">Reference proteome</keyword>
<evidence type="ECO:0000313" key="1">
    <source>
        <dbReference type="EMBL" id="PPQ29789.1"/>
    </source>
</evidence>
<accession>A0A2S6N5A5</accession>
<proteinExistence type="predicted"/>